<evidence type="ECO:0000256" key="4">
    <source>
        <dbReference type="ARBA" id="ARBA00023125"/>
    </source>
</evidence>
<evidence type="ECO:0000256" key="1">
    <source>
        <dbReference type="ARBA" id="ARBA00022723"/>
    </source>
</evidence>
<evidence type="ECO:0000256" key="2">
    <source>
        <dbReference type="ARBA" id="ARBA00022833"/>
    </source>
</evidence>
<evidence type="ECO:0000256" key="3">
    <source>
        <dbReference type="ARBA" id="ARBA00023015"/>
    </source>
</evidence>
<evidence type="ECO:0000313" key="8">
    <source>
        <dbReference type="Proteomes" id="UP001345013"/>
    </source>
</evidence>
<keyword evidence="2" id="KW-0862">Zinc</keyword>
<reference evidence="7 8" key="1">
    <citation type="submission" date="2023-08" db="EMBL/GenBank/DDBJ databases">
        <title>Black Yeasts Isolated from many extreme environments.</title>
        <authorList>
            <person name="Coleine C."/>
            <person name="Stajich J.E."/>
            <person name="Selbmann L."/>
        </authorList>
    </citation>
    <scope>NUCLEOTIDE SEQUENCE [LARGE SCALE GENOMIC DNA]</scope>
    <source>
        <strain evidence="7 8">CCFEE 5885</strain>
    </source>
</reference>
<accession>A0ABR0KFJ9</accession>
<keyword evidence="5" id="KW-0804">Transcription</keyword>
<organism evidence="7 8">
    <name type="scientific">Lithohypha guttulata</name>
    <dbReference type="NCBI Taxonomy" id="1690604"/>
    <lineage>
        <taxon>Eukaryota</taxon>
        <taxon>Fungi</taxon>
        <taxon>Dikarya</taxon>
        <taxon>Ascomycota</taxon>
        <taxon>Pezizomycotina</taxon>
        <taxon>Eurotiomycetes</taxon>
        <taxon>Chaetothyriomycetidae</taxon>
        <taxon>Chaetothyriales</taxon>
        <taxon>Trichomeriaceae</taxon>
        <taxon>Lithohypha</taxon>
    </lineage>
</organism>
<keyword evidence="4" id="KW-0238">DNA-binding</keyword>
<evidence type="ECO:0008006" key="9">
    <source>
        <dbReference type="Google" id="ProtNLM"/>
    </source>
</evidence>
<gene>
    <name evidence="7" type="ORF">LTR24_003751</name>
</gene>
<keyword evidence="8" id="KW-1185">Reference proteome</keyword>
<evidence type="ECO:0000256" key="5">
    <source>
        <dbReference type="ARBA" id="ARBA00023163"/>
    </source>
</evidence>
<comment type="caution">
    <text evidence="7">The sequence shown here is derived from an EMBL/GenBank/DDBJ whole genome shotgun (WGS) entry which is preliminary data.</text>
</comment>
<keyword evidence="6" id="KW-0539">Nucleus</keyword>
<dbReference type="InterPro" id="IPR052360">
    <property type="entry name" value="Transcr_Regulatory_Proteins"/>
</dbReference>
<dbReference type="Proteomes" id="UP001345013">
    <property type="component" value="Unassembled WGS sequence"/>
</dbReference>
<proteinExistence type="predicted"/>
<keyword evidence="3" id="KW-0805">Transcription regulation</keyword>
<keyword evidence="1" id="KW-0479">Metal-binding</keyword>
<dbReference type="PANTHER" id="PTHR36206">
    <property type="entry name" value="ASPERCRYPTIN BIOSYNTHESIS CLUSTER-SPECIFIC TRANSCRIPTION REGULATOR ATNN-RELATED"/>
    <property type="match status" value="1"/>
</dbReference>
<protein>
    <recommendedName>
        <fullName evidence="9">Zn(2)-C6 fungal-type domain-containing protein</fullName>
    </recommendedName>
</protein>
<evidence type="ECO:0000256" key="6">
    <source>
        <dbReference type="ARBA" id="ARBA00023242"/>
    </source>
</evidence>
<dbReference type="EMBL" id="JAVRRG010000036">
    <property type="protein sequence ID" value="KAK5094146.1"/>
    <property type="molecule type" value="Genomic_DNA"/>
</dbReference>
<name>A0ABR0KFJ9_9EURO</name>
<sequence length="536" mass="59591">MDTCTKRTRVLARAQSKCQRCTKSGVVCEGYSGSPYQPLEAQSYEPAHGIPMPEDRIAVTEDDLHLTDLQIRLVTMLCPCDRSHVGSNVLRRLFLAGTEARPSAFIALNALETLTKVTKGGRHDTPATVRVHVAGSYGQAIRSLSKEIATDSRNSNGLMVTCLLLAAIELLQRHRQSALKHALGGLTPSSRFPAPCTSNESDIELILRVFDLQILLYSKGVRLPTVGPADIHQLAHITGERVEPAPLERQGVMVLHSAHSLIAETHYQSILENPLDSNANPQEYIEYLQLMIGTIETMTRSELQQKPEYPACLLVQNLCRMTVMQLRQLHATDELSWDMYLHDFQAIIKTVDALMDTSRQEWQMRTRFTPQVGMIPPLALVALKCRYSSLRRRAIVLLRQAGQEGAFIGAQLANVAERCLEIEQHGTAATPRDATHISSEVVPRLLDLSADGDRLVKSCTVEDNGEADDCVWPKTTSGTTTVKFVRRRQPCSAVQANVLTSSYFKVGPEFCGTVHKRLDPAVWEEWTEQLRFGNCS</sequence>
<dbReference type="PANTHER" id="PTHR36206:SF12">
    <property type="entry name" value="ASPERCRYPTIN BIOSYNTHESIS CLUSTER-SPECIFIC TRANSCRIPTION REGULATOR ATNN-RELATED"/>
    <property type="match status" value="1"/>
</dbReference>
<evidence type="ECO:0000313" key="7">
    <source>
        <dbReference type="EMBL" id="KAK5094146.1"/>
    </source>
</evidence>